<reference evidence="1 2" key="1">
    <citation type="submission" date="2016-02" db="EMBL/GenBank/DDBJ databases">
        <title>Secondary metabolites in Legionella.</title>
        <authorList>
            <person name="Tobias N.J."/>
            <person name="Bode H.B."/>
        </authorList>
    </citation>
    <scope>NUCLEOTIDE SEQUENCE [LARGE SCALE GENOMIC DNA]</scope>
    <source>
        <strain evidence="1 2">DSM 19216</strain>
    </source>
</reference>
<evidence type="ECO:0000313" key="2">
    <source>
        <dbReference type="Proteomes" id="UP000095229"/>
    </source>
</evidence>
<keyword evidence="2" id="KW-1185">Reference proteome</keyword>
<proteinExistence type="predicted"/>
<name>A0A1E5JQA5_9GAMM</name>
<protein>
    <submittedName>
        <fullName evidence="1">Uncharacterized protein</fullName>
    </submittedName>
</protein>
<comment type="caution">
    <text evidence="1">The sequence shown here is derived from an EMBL/GenBank/DDBJ whole genome shotgun (WGS) entry which is preliminary data.</text>
</comment>
<dbReference type="RefSeq" id="WP_058517450.1">
    <property type="nucleotide sequence ID" value="NZ_CAAAIE010000006.1"/>
</dbReference>
<gene>
    <name evidence="1" type="ORF">lpari_02190</name>
</gene>
<sequence>MKKLIIYVALSIPFFLTALLAFTAFPSALESPDLRTDVSSVNNNLSKLSNCAYWHHGQMASLALLPIIKIQSINYQ</sequence>
<dbReference type="EMBL" id="LSOG01000062">
    <property type="protein sequence ID" value="OEH46722.1"/>
    <property type="molecule type" value="Genomic_DNA"/>
</dbReference>
<dbReference type="PATRIC" id="fig|45071.6.peg.1704"/>
<accession>A0A1E5JQA5</accession>
<evidence type="ECO:0000313" key="1">
    <source>
        <dbReference type="EMBL" id="OEH46722.1"/>
    </source>
</evidence>
<dbReference type="Proteomes" id="UP000095229">
    <property type="component" value="Unassembled WGS sequence"/>
</dbReference>
<dbReference type="AlphaFoldDB" id="A0A1E5JQA5"/>
<organism evidence="1 2">
    <name type="scientific">Legionella parisiensis</name>
    <dbReference type="NCBI Taxonomy" id="45071"/>
    <lineage>
        <taxon>Bacteria</taxon>
        <taxon>Pseudomonadati</taxon>
        <taxon>Pseudomonadota</taxon>
        <taxon>Gammaproteobacteria</taxon>
        <taxon>Legionellales</taxon>
        <taxon>Legionellaceae</taxon>
        <taxon>Legionella</taxon>
    </lineage>
</organism>